<feature type="transmembrane region" description="Helical" evidence="1">
    <location>
        <begin position="26"/>
        <end position="46"/>
    </location>
</feature>
<sequence>MRLRESFGSDAQQTAKDRRCIPPLQLLLLCSLATQLGARIVLVPIGYYTVQWEKRRDLYFSIYTQFLLCLFKYYYRLCAQKFILRHRDHICVITCSRYTHDYYR</sequence>
<reference evidence="2 3" key="1">
    <citation type="journal article" date="2021" name="J. Hered.">
        <title>A chromosome-level genome assembly of the parasitoid wasp, Cotesia glomerata (Hymenoptera: Braconidae).</title>
        <authorList>
            <person name="Pinto B.J."/>
            <person name="Weis J.J."/>
            <person name="Gamble T."/>
            <person name="Ode P.J."/>
            <person name="Paul R."/>
            <person name="Zaspel J.M."/>
        </authorList>
    </citation>
    <scope>NUCLEOTIDE SEQUENCE [LARGE SCALE GENOMIC DNA]</scope>
    <source>
        <strain evidence="2">CgM1</strain>
    </source>
</reference>
<keyword evidence="1" id="KW-0472">Membrane</keyword>
<comment type="caution">
    <text evidence="2">The sequence shown here is derived from an EMBL/GenBank/DDBJ whole genome shotgun (WGS) entry which is preliminary data.</text>
</comment>
<dbReference type="Proteomes" id="UP000826195">
    <property type="component" value="Unassembled WGS sequence"/>
</dbReference>
<feature type="transmembrane region" description="Helical" evidence="1">
    <location>
        <begin position="58"/>
        <end position="75"/>
    </location>
</feature>
<keyword evidence="3" id="KW-1185">Reference proteome</keyword>
<evidence type="ECO:0000256" key="1">
    <source>
        <dbReference type="SAM" id="Phobius"/>
    </source>
</evidence>
<evidence type="ECO:0000313" key="3">
    <source>
        <dbReference type="Proteomes" id="UP000826195"/>
    </source>
</evidence>
<organism evidence="2 3">
    <name type="scientific">Cotesia glomerata</name>
    <name type="common">Lepidopteran parasitic wasp</name>
    <name type="synonym">Apanteles glomeratus</name>
    <dbReference type="NCBI Taxonomy" id="32391"/>
    <lineage>
        <taxon>Eukaryota</taxon>
        <taxon>Metazoa</taxon>
        <taxon>Ecdysozoa</taxon>
        <taxon>Arthropoda</taxon>
        <taxon>Hexapoda</taxon>
        <taxon>Insecta</taxon>
        <taxon>Pterygota</taxon>
        <taxon>Neoptera</taxon>
        <taxon>Endopterygota</taxon>
        <taxon>Hymenoptera</taxon>
        <taxon>Apocrita</taxon>
        <taxon>Ichneumonoidea</taxon>
        <taxon>Braconidae</taxon>
        <taxon>Microgastrinae</taxon>
        <taxon>Cotesia</taxon>
    </lineage>
</organism>
<keyword evidence="1" id="KW-1133">Transmembrane helix</keyword>
<proteinExistence type="predicted"/>
<dbReference type="AlphaFoldDB" id="A0AAV7IVK6"/>
<evidence type="ECO:0000313" key="2">
    <source>
        <dbReference type="EMBL" id="KAH0568894.1"/>
    </source>
</evidence>
<gene>
    <name evidence="2" type="ORF">KQX54_021590</name>
</gene>
<keyword evidence="1" id="KW-0812">Transmembrane</keyword>
<protein>
    <submittedName>
        <fullName evidence="2">Uncharacterized protein</fullName>
    </submittedName>
</protein>
<name>A0AAV7IVK6_COTGL</name>
<dbReference type="EMBL" id="JAHXZJ010000001">
    <property type="protein sequence ID" value="KAH0568894.1"/>
    <property type="molecule type" value="Genomic_DNA"/>
</dbReference>
<accession>A0AAV7IVK6</accession>